<dbReference type="Pfam" id="PF07914">
    <property type="entry name" value="DUF1679"/>
    <property type="match status" value="1"/>
</dbReference>
<dbReference type="EMBL" id="UXUI01000109">
    <property type="protein sequence ID" value="VDD85024.1"/>
    <property type="molecule type" value="Genomic_DNA"/>
</dbReference>
<reference evidence="3" key="1">
    <citation type="submission" date="2017-02" db="UniProtKB">
        <authorList>
            <consortium name="WormBaseParasite"/>
        </authorList>
    </citation>
    <scope>IDENTIFICATION</scope>
</reference>
<sequence>MVNRNNSVNGTVETLVGTELLWSTVQERFEVLFGGSKGFSNESKSKITALGMVRILILHLTTASFEEQCVFWSSMSAVARFCPIWANSELSLPSSLILKIPYIEHVFERYDDEAKVPRSYIPDSVMNKGSQAFLAIEDFQDPEIIPICQGMTPVIVHGDVWSANLLWRKQNCKNNLATIVDWQVDECEINWFRCILIYVHHWITHKDVSRGTITFIYLEVTEFAALVPIVRQPPLAFLWSFACFFNFFSDVVDVLKASSYFFATTDLSVFDGQLTEQNHSISGADSWNVVIAPLSALITWVRIFQLFPGDTVYSILF</sequence>
<dbReference type="WBParaSite" id="EVEC_0000023601-mRNA-1">
    <property type="protein sequence ID" value="EVEC_0000023601-mRNA-1"/>
    <property type="gene ID" value="EVEC_0000023601"/>
</dbReference>
<name>A0A0N4USV2_ENTVE</name>
<dbReference type="OrthoDB" id="5915577at2759"/>
<evidence type="ECO:0000313" key="2">
    <source>
        <dbReference type="Proteomes" id="UP000274131"/>
    </source>
</evidence>
<accession>A0A0N4USV2</accession>
<dbReference type="InterPro" id="IPR011009">
    <property type="entry name" value="Kinase-like_dom_sf"/>
</dbReference>
<proteinExistence type="predicted"/>
<dbReference type="InterPro" id="IPR012877">
    <property type="entry name" value="Dhs-27"/>
</dbReference>
<organism evidence="3">
    <name type="scientific">Enterobius vermicularis</name>
    <name type="common">Human pinworm</name>
    <dbReference type="NCBI Taxonomy" id="51028"/>
    <lineage>
        <taxon>Eukaryota</taxon>
        <taxon>Metazoa</taxon>
        <taxon>Ecdysozoa</taxon>
        <taxon>Nematoda</taxon>
        <taxon>Chromadorea</taxon>
        <taxon>Rhabditida</taxon>
        <taxon>Spirurina</taxon>
        <taxon>Oxyuridomorpha</taxon>
        <taxon>Oxyuroidea</taxon>
        <taxon>Oxyuridae</taxon>
        <taxon>Enterobius</taxon>
    </lineage>
</organism>
<dbReference type="AlphaFoldDB" id="A0A0N4USV2"/>
<evidence type="ECO:0000313" key="3">
    <source>
        <dbReference type="WBParaSite" id="EVEC_0000023601-mRNA-1"/>
    </source>
</evidence>
<dbReference type="Proteomes" id="UP000274131">
    <property type="component" value="Unassembled WGS sequence"/>
</dbReference>
<evidence type="ECO:0000313" key="1">
    <source>
        <dbReference type="EMBL" id="VDD85024.1"/>
    </source>
</evidence>
<keyword evidence="2" id="KW-1185">Reference proteome</keyword>
<protein>
    <submittedName>
        <fullName evidence="3">CHK domain-containing protein</fullName>
    </submittedName>
</protein>
<dbReference type="SUPFAM" id="SSF56112">
    <property type="entry name" value="Protein kinase-like (PK-like)"/>
    <property type="match status" value="1"/>
</dbReference>
<reference evidence="1 2" key="2">
    <citation type="submission" date="2018-10" db="EMBL/GenBank/DDBJ databases">
        <authorList>
            <consortium name="Pathogen Informatics"/>
        </authorList>
    </citation>
    <scope>NUCLEOTIDE SEQUENCE [LARGE SCALE GENOMIC DNA]</scope>
</reference>
<gene>
    <name evidence="1" type="ORF">EVEC_LOCUS167</name>
</gene>